<feature type="transmembrane region" description="Helical" evidence="7">
    <location>
        <begin position="106"/>
        <end position="124"/>
    </location>
</feature>
<protein>
    <submittedName>
        <fullName evidence="9">ABC transporter permease</fullName>
    </submittedName>
</protein>
<proteinExistence type="inferred from homology"/>
<gene>
    <name evidence="9" type="ORF">MXD59_22670</name>
</gene>
<feature type="domain" description="ABC transmembrane type-1" evidence="8">
    <location>
        <begin position="100"/>
        <end position="301"/>
    </location>
</feature>
<feature type="transmembrane region" description="Helical" evidence="7">
    <location>
        <begin position="178"/>
        <end position="198"/>
    </location>
</feature>
<evidence type="ECO:0000256" key="4">
    <source>
        <dbReference type="ARBA" id="ARBA00022692"/>
    </source>
</evidence>
<sequence>MKRYLVHRLLQALFVLWSAYTVCFAVLYLLPSDPVSLMVSAGSEQSSVDDAQVEKLRSQYGLDRPVAVQYVDHLWHAARGDFGVSVQSGRSVAQIFLDVLPATLELAAAAFALAVLLGLGLAYWGTFARWSWARQVLLSIPPFWASLPTFWVGLMLIQLVSFRWGLLPATGNDGSRSLLLPMITLALPTAAGIAQVFARGLRATQAEHYVTTAAAKGASPQRVQLRHCARNAALPALTLAGVWAGNLLAGSVVVETVFSRTGVGRTTATAVSTQDIPVVLGLVILSSALFTVVNLAVDLTYPLLDPRIVSLAAEPR</sequence>
<dbReference type="Pfam" id="PF19300">
    <property type="entry name" value="BPD_transp_1_N"/>
    <property type="match status" value="1"/>
</dbReference>
<dbReference type="Gene3D" id="1.10.3720.10">
    <property type="entry name" value="MetI-like"/>
    <property type="match status" value="1"/>
</dbReference>
<evidence type="ECO:0000256" key="1">
    <source>
        <dbReference type="ARBA" id="ARBA00004651"/>
    </source>
</evidence>
<keyword evidence="6 7" id="KW-0472">Membrane</keyword>
<keyword evidence="4 7" id="KW-0812">Transmembrane</keyword>
<dbReference type="CDD" id="cd06261">
    <property type="entry name" value="TM_PBP2"/>
    <property type="match status" value="1"/>
</dbReference>
<name>A0ABT0K443_9ACTN</name>
<dbReference type="InterPro" id="IPR045621">
    <property type="entry name" value="BPD_transp_1_N"/>
</dbReference>
<reference evidence="9 10" key="1">
    <citation type="submission" date="2022-04" db="EMBL/GenBank/DDBJ databases">
        <title>Genome diversity in the genus Frankia.</title>
        <authorList>
            <person name="Carlos-Shanley C."/>
            <person name="Hahn D."/>
        </authorList>
    </citation>
    <scope>NUCLEOTIDE SEQUENCE [LARGE SCALE GENOMIC DNA]</scope>
    <source>
        <strain evidence="9 10">Ag45/Mut15</strain>
    </source>
</reference>
<evidence type="ECO:0000256" key="5">
    <source>
        <dbReference type="ARBA" id="ARBA00022989"/>
    </source>
</evidence>
<evidence type="ECO:0000256" key="6">
    <source>
        <dbReference type="ARBA" id="ARBA00023136"/>
    </source>
</evidence>
<dbReference type="RefSeq" id="WP_248816136.1">
    <property type="nucleotide sequence ID" value="NZ_JALKFT010000036.1"/>
</dbReference>
<evidence type="ECO:0000256" key="3">
    <source>
        <dbReference type="ARBA" id="ARBA00022475"/>
    </source>
</evidence>
<evidence type="ECO:0000259" key="8">
    <source>
        <dbReference type="PROSITE" id="PS50928"/>
    </source>
</evidence>
<feature type="transmembrane region" description="Helical" evidence="7">
    <location>
        <begin position="278"/>
        <end position="297"/>
    </location>
</feature>
<accession>A0ABT0K443</accession>
<dbReference type="InterPro" id="IPR035906">
    <property type="entry name" value="MetI-like_sf"/>
</dbReference>
<feature type="transmembrane region" description="Helical" evidence="7">
    <location>
        <begin position="136"/>
        <end position="158"/>
    </location>
</feature>
<feature type="transmembrane region" description="Helical" evidence="7">
    <location>
        <begin position="12"/>
        <end position="30"/>
    </location>
</feature>
<keyword evidence="3" id="KW-1003">Cell membrane</keyword>
<dbReference type="PANTHER" id="PTHR43163">
    <property type="entry name" value="DIPEPTIDE TRANSPORT SYSTEM PERMEASE PROTEIN DPPB-RELATED"/>
    <property type="match status" value="1"/>
</dbReference>
<dbReference type="PROSITE" id="PS50928">
    <property type="entry name" value="ABC_TM1"/>
    <property type="match status" value="1"/>
</dbReference>
<evidence type="ECO:0000256" key="7">
    <source>
        <dbReference type="RuleBase" id="RU363032"/>
    </source>
</evidence>
<dbReference type="PANTHER" id="PTHR43163:SF6">
    <property type="entry name" value="DIPEPTIDE TRANSPORT SYSTEM PERMEASE PROTEIN DPPB-RELATED"/>
    <property type="match status" value="1"/>
</dbReference>
<evidence type="ECO:0000313" key="9">
    <source>
        <dbReference type="EMBL" id="MCK9878533.1"/>
    </source>
</evidence>
<evidence type="ECO:0000313" key="10">
    <source>
        <dbReference type="Proteomes" id="UP001201873"/>
    </source>
</evidence>
<keyword evidence="10" id="KW-1185">Reference proteome</keyword>
<evidence type="ECO:0000256" key="2">
    <source>
        <dbReference type="ARBA" id="ARBA00022448"/>
    </source>
</evidence>
<keyword evidence="5 7" id="KW-1133">Transmembrane helix</keyword>
<dbReference type="SUPFAM" id="SSF161098">
    <property type="entry name" value="MetI-like"/>
    <property type="match status" value="1"/>
</dbReference>
<dbReference type="Proteomes" id="UP001201873">
    <property type="component" value="Unassembled WGS sequence"/>
</dbReference>
<keyword evidence="2 7" id="KW-0813">Transport</keyword>
<organism evidence="9 10">
    <name type="scientific">Frankia umida</name>
    <dbReference type="NCBI Taxonomy" id="573489"/>
    <lineage>
        <taxon>Bacteria</taxon>
        <taxon>Bacillati</taxon>
        <taxon>Actinomycetota</taxon>
        <taxon>Actinomycetes</taxon>
        <taxon>Frankiales</taxon>
        <taxon>Frankiaceae</taxon>
        <taxon>Frankia</taxon>
    </lineage>
</organism>
<feature type="transmembrane region" description="Helical" evidence="7">
    <location>
        <begin position="232"/>
        <end position="258"/>
    </location>
</feature>
<comment type="caution">
    <text evidence="9">The sequence shown here is derived from an EMBL/GenBank/DDBJ whole genome shotgun (WGS) entry which is preliminary data.</text>
</comment>
<comment type="similarity">
    <text evidence="7">Belongs to the binding-protein-dependent transport system permease family.</text>
</comment>
<dbReference type="EMBL" id="JALKFT010000036">
    <property type="protein sequence ID" value="MCK9878533.1"/>
    <property type="molecule type" value="Genomic_DNA"/>
</dbReference>
<dbReference type="Pfam" id="PF00528">
    <property type="entry name" value="BPD_transp_1"/>
    <property type="match status" value="1"/>
</dbReference>
<comment type="subcellular location">
    <subcellularLocation>
        <location evidence="1 7">Cell membrane</location>
        <topology evidence="1 7">Multi-pass membrane protein</topology>
    </subcellularLocation>
</comment>
<dbReference type="InterPro" id="IPR000515">
    <property type="entry name" value="MetI-like"/>
</dbReference>